<dbReference type="OrthoDB" id="185373at2759"/>
<dbReference type="InterPro" id="IPR002885">
    <property type="entry name" value="PPR_rpt"/>
</dbReference>
<dbReference type="Pfam" id="PF13041">
    <property type="entry name" value="PPR_2"/>
    <property type="match status" value="3"/>
</dbReference>
<evidence type="ECO:0000256" key="1">
    <source>
        <dbReference type="ARBA" id="ARBA00022737"/>
    </source>
</evidence>
<dbReference type="InterPro" id="IPR046960">
    <property type="entry name" value="PPR_At4g14850-like_plant"/>
</dbReference>
<keyword evidence="3" id="KW-1185">Reference proteome</keyword>
<organism evidence="3 4">
    <name type="scientific">Phoenix dactylifera</name>
    <name type="common">Date palm</name>
    <dbReference type="NCBI Taxonomy" id="42345"/>
    <lineage>
        <taxon>Eukaryota</taxon>
        <taxon>Viridiplantae</taxon>
        <taxon>Streptophyta</taxon>
        <taxon>Embryophyta</taxon>
        <taxon>Tracheophyta</taxon>
        <taxon>Spermatophyta</taxon>
        <taxon>Magnoliopsida</taxon>
        <taxon>Liliopsida</taxon>
        <taxon>Arecaceae</taxon>
        <taxon>Coryphoideae</taxon>
        <taxon>Phoeniceae</taxon>
        <taxon>Phoenix</taxon>
    </lineage>
</organism>
<dbReference type="InterPro" id="IPR046848">
    <property type="entry name" value="E_motif"/>
</dbReference>
<evidence type="ECO:0000313" key="3">
    <source>
        <dbReference type="Proteomes" id="UP000228380"/>
    </source>
</evidence>
<reference evidence="4" key="2">
    <citation type="submission" date="2025-08" db="UniProtKB">
        <authorList>
            <consortium name="RefSeq"/>
        </authorList>
    </citation>
    <scope>IDENTIFICATION</scope>
    <source>
        <tissue evidence="4">Young leaves</tissue>
    </source>
</reference>
<feature type="repeat" description="PPR" evidence="2">
    <location>
        <begin position="314"/>
        <end position="344"/>
    </location>
</feature>
<protein>
    <submittedName>
        <fullName evidence="4">Pentatricopeptide repeat-containing protein At5g66520-like</fullName>
    </submittedName>
</protein>
<dbReference type="PANTHER" id="PTHR47926:SF463">
    <property type="entry name" value="PENTATRICOPEPTIDE REPEAT-CONTAINING PROTEIN"/>
    <property type="match status" value="1"/>
</dbReference>
<evidence type="ECO:0000313" key="4">
    <source>
        <dbReference type="RefSeq" id="XP_008806708.2"/>
    </source>
</evidence>
<dbReference type="Pfam" id="PF20431">
    <property type="entry name" value="E_motif"/>
    <property type="match status" value="1"/>
</dbReference>
<feature type="repeat" description="PPR" evidence="2">
    <location>
        <begin position="211"/>
        <end position="241"/>
    </location>
</feature>
<dbReference type="NCBIfam" id="TIGR00756">
    <property type="entry name" value="PPR"/>
    <property type="match status" value="5"/>
</dbReference>
<dbReference type="GO" id="GO:0009451">
    <property type="term" value="P:RNA modification"/>
    <property type="evidence" value="ECO:0007669"/>
    <property type="project" value="InterPro"/>
</dbReference>
<sequence>MQSSHIQKPLTIAHLKPLSTLFKSTFASDPNPLPRFIPDHPILPLIESLHAHPHTDPRTLHAHAITSGLIRDPFAASRVIQLLLRPGPAADLRYATAVFNALHRPDVYTWNAMIAGHADRGLPDSAVAFYFCMRASRAPPNTYTFALLVKACIDGGNAGMLIGLGKEVHGQVLKCGVEDIIVVKNSLLNMYCAMGRLAEARLLFDRSRNLDLISWNTLISGYGKNGEMLTARELFERMPERSLVSWSAMIDGCVRNGDFSEALRLFDEMQAERMKPDVVTLVSVLKACAQLGVLDQGCRIHRYIDRSGLVREDNVILETALVDMYCKCGCIDEALKVFDKVRSGDVVSWNAMISGLAMHGHGERALELFGTMKERGIIPNESTFIAALCACTHAGMVEDGKKIFESMREYGVEPHREHYGCLADLLGRAGQVEEAEEVLLSMPMEPQASQWGALMSACRTHDKIEVGERVGKRLISLEPYDGGRYVLMANMYAVNGQWDDAGGMRRVMEEMGAKKETGCSFIE</sequence>
<dbReference type="FunFam" id="1.25.40.10:FF:000348">
    <property type="entry name" value="Pentatricopeptide repeat-containing protein chloroplastic"/>
    <property type="match status" value="1"/>
</dbReference>
<feature type="repeat" description="PPR" evidence="2">
    <location>
        <begin position="106"/>
        <end position="140"/>
    </location>
</feature>
<dbReference type="RefSeq" id="XP_008806708.2">
    <property type="nucleotide sequence ID" value="XM_008808486.4"/>
</dbReference>
<dbReference type="FunFam" id="1.25.40.10:FF:000242">
    <property type="entry name" value="Pentatricopeptide repeat-containing protein"/>
    <property type="match status" value="1"/>
</dbReference>
<feature type="repeat" description="PPR" evidence="2">
    <location>
        <begin position="380"/>
        <end position="414"/>
    </location>
</feature>
<evidence type="ECO:0000256" key="2">
    <source>
        <dbReference type="PROSITE-ProRule" id="PRU00708"/>
    </source>
</evidence>
<dbReference type="PROSITE" id="PS51375">
    <property type="entry name" value="PPR"/>
    <property type="match status" value="6"/>
</dbReference>
<dbReference type="GeneID" id="103719302"/>
<dbReference type="Pfam" id="PF01535">
    <property type="entry name" value="PPR"/>
    <property type="match status" value="4"/>
</dbReference>
<feature type="repeat" description="PPR" evidence="2">
    <location>
        <begin position="242"/>
        <end position="276"/>
    </location>
</feature>
<dbReference type="AlphaFoldDB" id="A0A8B7CUI0"/>
<reference evidence="3" key="1">
    <citation type="journal article" date="2019" name="Nat. Commun.">
        <title>Genome-wide association mapping of date palm fruit traits.</title>
        <authorList>
            <person name="Hazzouri K.M."/>
            <person name="Gros-Balthazard M."/>
            <person name="Flowers J.M."/>
            <person name="Copetti D."/>
            <person name="Lemansour A."/>
            <person name="Lebrun M."/>
            <person name="Masmoudi K."/>
            <person name="Ferrand S."/>
            <person name="Dhar M.I."/>
            <person name="Fresquez Z.A."/>
            <person name="Rosas U."/>
            <person name="Zhang J."/>
            <person name="Talag J."/>
            <person name="Lee S."/>
            <person name="Kudrna D."/>
            <person name="Powell R.F."/>
            <person name="Leitch I.J."/>
            <person name="Krueger R.R."/>
            <person name="Wing R.A."/>
            <person name="Amiri K.M.A."/>
            <person name="Purugganan M.D."/>
        </authorList>
    </citation>
    <scope>NUCLEOTIDE SEQUENCE [LARGE SCALE GENOMIC DNA]</scope>
    <source>
        <strain evidence="3">cv. Khalas</strain>
    </source>
</reference>
<feature type="repeat" description="PPR" evidence="2">
    <location>
        <begin position="345"/>
        <end position="379"/>
    </location>
</feature>
<dbReference type="KEGG" id="pda:103719302"/>
<dbReference type="Proteomes" id="UP000228380">
    <property type="component" value="Chromosome 16"/>
</dbReference>
<dbReference type="SUPFAM" id="SSF48452">
    <property type="entry name" value="TPR-like"/>
    <property type="match status" value="1"/>
</dbReference>
<dbReference type="GO" id="GO:0003723">
    <property type="term" value="F:RNA binding"/>
    <property type="evidence" value="ECO:0007669"/>
    <property type="project" value="InterPro"/>
</dbReference>
<name>A0A8B7CUI0_PHODC</name>
<gene>
    <name evidence="4" type="primary">LOC103719302</name>
</gene>
<dbReference type="Gene3D" id="1.25.40.10">
    <property type="entry name" value="Tetratricopeptide repeat domain"/>
    <property type="match status" value="4"/>
</dbReference>
<proteinExistence type="predicted"/>
<keyword evidence="1" id="KW-0677">Repeat</keyword>
<dbReference type="InterPro" id="IPR011990">
    <property type="entry name" value="TPR-like_helical_dom_sf"/>
</dbReference>
<dbReference type="PANTHER" id="PTHR47926">
    <property type="entry name" value="PENTATRICOPEPTIDE REPEAT-CONTAINING PROTEIN"/>
    <property type="match status" value="1"/>
</dbReference>
<accession>A0A8B7CUI0</accession>